<dbReference type="Proteomes" id="UP000298663">
    <property type="component" value="Unassembled WGS sequence"/>
</dbReference>
<dbReference type="Pfam" id="PF00651">
    <property type="entry name" value="BTB"/>
    <property type="match status" value="1"/>
</dbReference>
<name>A0A4U5P026_STECR</name>
<gene>
    <name evidence="2" type="ORF">L596_013192</name>
</gene>
<comment type="caution">
    <text evidence="2">The sequence shown here is derived from an EMBL/GenBank/DDBJ whole genome shotgun (WGS) entry which is preliminary data.</text>
</comment>
<evidence type="ECO:0000259" key="1">
    <source>
        <dbReference type="PROSITE" id="PS50097"/>
    </source>
</evidence>
<dbReference type="SMART" id="SM00225">
    <property type="entry name" value="BTB"/>
    <property type="match status" value="1"/>
</dbReference>
<dbReference type="InterPro" id="IPR000210">
    <property type="entry name" value="BTB/POZ_dom"/>
</dbReference>
<dbReference type="EMBL" id="AZBU02000003">
    <property type="protein sequence ID" value="TKR89031.1"/>
    <property type="molecule type" value="Genomic_DNA"/>
</dbReference>
<evidence type="ECO:0000313" key="2">
    <source>
        <dbReference type="EMBL" id="TKR89031.1"/>
    </source>
</evidence>
<feature type="domain" description="BTB" evidence="1">
    <location>
        <begin position="433"/>
        <end position="498"/>
    </location>
</feature>
<keyword evidence="3" id="KW-1185">Reference proteome</keyword>
<dbReference type="Gene3D" id="3.30.710.10">
    <property type="entry name" value="Potassium Channel Kv1.1, Chain A"/>
    <property type="match status" value="1"/>
</dbReference>
<dbReference type="PANTHER" id="PTHR22744:SF14">
    <property type="entry name" value="BTB DOMAIN-CONTAINING PROTEIN-RELATED"/>
    <property type="match status" value="1"/>
</dbReference>
<dbReference type="PROSITE" id="PS50097">
    <property type="entry name" value="BTB"/>
    <property type="match status" value="1"/>
</dbReference>
<sequence>MKVETSDAIAVAYRNPNLRSRWEPSEREILGSATSYLLTPRLIFEWRWSSEACLAYLLKMTIKGVIPFKYADTNPVSVDIGDFKVTLTRETDVAHAGDPSILSFQISFKPKNERVTVLWKCVATGTVAAVHGENKASYYMLHRSFDSKLYGRSFAHSKYKSQFSKALQLVGQPKVEGARGEIHVEIIDSFIADLSDPKNPLILGPGDAVNFSSGVDLEEGHERQLAHPCCALRRGSSQNSFGLDKVLDSFLHFCNLVFRRYEDFLRRASDEEVSLDKKFLACDSFKLNTLFVETIIGNTPTSARMIDMIAKGVVPFKLVNGISDPIEISDFEWSRRFGALRDDLLCCEPKKKNPVILWTCLAVGTLSVWNTTFGNNCSSFHVHHDKEKQSTALNEIGKPASKDVSGEVYVGVIGYLFVDLKDPRNVLIQGSVDAARVKIDGQELWLSKTVLGAYSPFFAALFKNNKGIYNLKDLEDVKLEEFLQFLGIVHGLNMPIDKYSVERLLTLAELFQCNVVLRCCEDFLRSVPSYIITSAKKLLLCDRFKLHGLLFDTFAEMSSDELKKLPLPSGQSFSPLLKSLTLQKFSLVECSQIEFLLQMLGMMNF</sequence>
<reference evidence="2 3" key="2">
    <citation type="journal article" date="2019" name="G3 (Bethesda)">
        <title>Hybrid Assembly of the Genome of the Entomopathogenic Nematode Steinernema carpocapsae Identifies the X-Chromosome.</title>
        <authorList>
            <person name="Serra L."/>
            <person name="Macchietto M."/>
            <person name="Macias-Munoz A."/>
            <person name="McGill C.J."/>
            <person name="Rodriguez I.M."/>
            <person name="Rodriguez B."/>
            <person name="Murad R."/>
            <person name="Mortazavi A."/>
        </authorList>
    </citation>
    <scope>NUCLEOTIDE SEQUENCE [LARGE SCALE GENOMIC DNA]</scope>
    <source>
        <strain evidence="2 3">ALL</strain>
    </source>
</reference>
<accession>A0A4U5P026</accession>
<dbReference type="InterPro" id="IPR011333">
    <property type="entry name" value="SKP1/BTB/POZ_sf"/>
</dbReference>
<organism evidence="2 3">
    <name type="scientific">Steinernema carpocapsae</name>
    <name type="common">Entomopathogenic nematode</name>
    <dbReference type="NCBI Taxonomy" id="34508"/>
    <lineage>
        <taxon>Eukaryota</taxon>
        <taxon>Metazoa</taxon>
        <taxon>Ecdysozoa</taxon>
        <taxon>Nematoda</taxon>
        <taxon>Chromadorea</taxon>
        <taxon>Rhabditida</taxon>
        <taxon>Tylenchina</taxon>
        <taxon>Panagrolaimomorpha</taxon>
        <taxon>Strongyloidoidea</taxon>
        <taxon>Steinernematidae</taxon>
        <taxon>Steinernema</taxon>
    </lineage>
</organism>
<dbReference type="AlphaFoldDB" id="A0A4U5P026"/>
<reference evidence="2 3" key="1">
    <citation type="journal article" date="2015" name="Genome Biol.">
        <title>Comparative genomics of Steinernema reveals deeply conserved gene regulatory networks.</title>
        <authorList>
            <person name="Dillman A.R."/>
            <person name="Macchietto M."/>
            <person name="Porter C.F."/>
            <person name="Rogers A."/>
            <person name="Williams B."/>
            <person name="Antoshechkin I."/>
            <person name="Lee M.M."/>
            <person name="Goodwin Z."/>
            <person name="Lu X."/>
            <person name="Lewis E.E."/>
            <person name="Goodrich-Blair H."/>
            <person name="Stock S.P."/>
            <person name="Adams B.J."/>
            <person name="Sternberg P.W."/>
            <person name="Mortazavi A."/>
        </authorList>
    </citation>
    <scope>NUCLEOTIDE SEQUENCE [LARGE SCALE GENOMIC DNA]</scope>
    <source>
        <strain evidence="2 3">ALL</strain>
    </source>
</reference>
<proteinExistence type="predicted"/>
<dbReference type="SUPFAM" id="SSF54695">
    <property type="entry name" value="POZ domain"/>
    <property type="match status" value="1"/>
</dbReference>
<evidence type="ECO:0000313" key="3">
    <source>
        <dbReference type="Proteomes" id="UP000298663"/>
    </source>
</evidence>
<dbReference type="PANTHER" id="PTHR22744">
    <property type="entry name" value="HELIX LOOP HELIX PROTEIN 21-RELATED"/>
    <property type="match status" value="1"/>
</dbReference>
<protein>
    <recommendedName>
        <fullName evidence="1">BTB domain-containing protein</fullName>
    </recommendedName>
</protein>